<evidence type="ECO:0000313" key="2">
    <source>
        <dbReference type="EMBL" id="JAT33424.1"/>
    </source>
</evidence>
<sequence>GSPRQFHQRSPDRRSRTPLEWSDEDQFLVLSEAEGSHHSGSLIERLGSQDGEFLDHEAHFERRSRSRSPLIICRSFKRRSSQGSCEKSIDRRSISPLVIRKRDERDFRSESRRSYERQKSHLRRSRSFEGRPQSHLRRSRSAEKNHYDFERSLSPVHRRRSCERRKSVLDDCSRYSRKSISSIERLKRNKIDHKFQRNKHEKSLDKYSLSSIEREIQYEKRRFQMLQHNRKCHEKRSESSIERFLDDCKKSVEKISHSSRFSDRSNSLAKRQKRSITPEKPRKFKGLDQITIERGRSLEKSQPHDLTEHRMEFFVDKSLCHTNAKQLSDKLEKSNERKFDLSPISQTGSFNQENCSEDHKSSLSNDMQLDLSPISQPGSFERREFSKGNNILLENKLELSPISQPGSFEKREFSKTKNKLDLSPISQTGSFGKVESYDHSLKRMELSPISQPGSFENNEFAKSSTDHRLDLSPISQPGSFERREFSESHERCRESSNLSPISQAGSFEKQKDDCKSDRPKSTDSMQQFLAELERSCERSRSSSERSRNSPPDHRTKCVIESTYERRDKFKDSIKQDFRVGDGKYSGRRKRVYEDYDKPGSIFEIFPKDKTFNKLSYDKFQNKSSYFGHNYKASESGMNSEPLTREMEIGVSRNQPFNSYSNSFLDNSRFNSEKTFFKNENKTYRLKHVDEEKRLLTYNTTFKDVGHLSMEESIFSDRNTPMGNINQQSSFHQIINKPFYKNPRKFVDSEFEKPTVNLSFPKTSPLKKDFYQFSERPNEPSFGQVPQIPNTSLYQGTLNQGVTSQFSCLPDLQNQECQQSFAKQDPNYFGVSKNVMQTLLANSSEIHSLLNQIPQVLEGFNKHVTVPHRVEQSNQRSQFADTNIMQTNTFPAQQFPLSGVFNKNSQSLPVSDGQNQNTDFLGRGKQENAQNFQFKRNQDQQLQVNPQRSQFVDTNIMTFRAQQFPLSGVFNKNSKSLPVSEGQNQDTGFLGRGKQDSAQNFQFKLNQDQQFQVNPQEPTKSSSYSQGFGRSNQFKLQNQFHSGPVTNIINQELDQKPVHNFQFQLRSDSQVKTVPLERQNAWQTSRSNQDQIKSSFQASIHDRITQQPSVIQNKNVPFHSGIEKSNRFASYDLASVDQKERILDSGIGQMCKQNPRFQSFQDRPTHFPSIYQGHDSQLSEMEDKNAPSQMLGKQFHQTHTFQQGSMCYESGGLVQHASKKQGFDRVNNTQLFPGSERPNQNTSFERPFQSQSTQWTNRGVQLKPAPPSTSQSLPSDLPIDIKNYLSTTFGSRVPTLLPKKKHNVKEVTNSNQQPIDTGKQLWNINAVLPDPVMLEKYQNFPPSPEELGKMLKGFVIYFGVKKNSDLEKDPLVVIQESFSKSDRFGCLEVEEMEYGEFQCEPKQVCVLRWQDVMLIRREGVTREEARHSAGIALINALAHSCYTVQAKYSYYCGGKLPLFQLRDKEKPGLHKIISRDDLIKACTDQLKLLNAQGVNTGKGIDATSIQVALNFLEEFFSKNKETHCELLFGSKDCNQYSISELKQIIKYAESLPELQARTIKGYGRGTYSAVSRSFTPQQLCSYLLAYGQEHLRYKLMPPQGPGIQLLLPDAQYSPDVIKSVFQSPDSAMSGSPAVHSTKPPQKFTGYGPFRGGRGGRGGGGMNRG</sequence>
<feature type="compositionally biased region" description="Polar residues" evidence="1">
    <location>
        <begin position="1226"/>
        <end position="1258"/>
    </location>
</feature>
<feature type="compositionally biased region" description="Gly residues" evidence="1">
    <location>
        <begin position="1647"/>
        <end position="1663"/>
    </location>
</feature>
<feature type="region of interest" description="Disordered" evidence="1">
    <location>
        <begin position="448"/>
        <end position="556"/>
    </location>
</feature>
<feature type="region of interest" description="Disordered" evidence="1">
    <location>
        <begin position="974"/>
        <end position="993"/>
    </location>
</feature>
<feature type="compositionally biased region" description="Basic and acidic residues" evidence="1">
    <location>
        <begin position="480"/>
        <end position="494"/>
    </location>
</feature>
<feature type="region of interest" description="Disordered" evidence="1">
    <location>
        <begin position="331"/>
        <end position="363"/>
    </location>
</feature>
<name>A0A1B6MC22_9HEMI</name>
<evidence type="ECO:0000256" key="1">
    <source>
        <dbReference type="SAM" id="MobiDB-lite"/>
    </source>
</evidence>
<feature type="non-terminal residue" evidence="2">
    <location>
        <position position="1"/>
    </location>
</feature>
<feature type="region of interest" description="Disordered" evidence="1">
    <location>
        <begin position="108"/>
        <end position="146"/>
    </location>
</feature>
<feature type="compositionally biased region" description="Polar residues" evidence="1">
    <location>
        <begin position="343"/>
        <end position="354"/>
    </location>
</feature>
<feature type="region of interest" description="Disordered" evidence="1">
    <location>
        <begin position="1"/>
        <end position="20"/>
    </location>
</feature>
<feature type="region of interest" description="Disordered" evidence="1">
    <location>
        <begin position="1626"/>
        <end position="1663"/>
    </location>
</feature>
<feature type="compositionally biased region" description="Polar residues" evidence="1">
    <location>
        <begin position="974"/>
        <end position="986"/>
    </location>
</feature>
<feature type="compositionally biased region" description="Basic and acidic residues" evidence="1">
    <location>
        <begin position="508"/>
        <end position="521"/>
    </location>
</feature>
<accession>A0A1B6MC22</accession>
<feature type="region of interest" description="Disordered" evidence="1">
    <location>
        <begin position="259"/>
        <end position="282"/>
    </location>
</feature>
<feature type="compositionally biased region" description="Basic and acidic residues" evidence="1">
    <location>
        <begin position="531"/>
        <end position="556"/>
    </location>
</feature>
<feature type="compositionally biased region" description="Basic and acidic residues" evidence="1">
    <location>
        <begin position="331"/>
        <end position="340"/>
    </location>
</feature>
<organism evidence="2">
    <name type="scientific">Graphocephala atropunctata</name>
    <dbReference type="NCBI Taxonomy" id="36148"/>
    <lineage>
        <taxon>Eukaryota</taxon>
        <taxon>Metazoa</taxon>
        <taxon>Ecdysozoa</taxon>
        <taxon>Arthropoda</taxon>
        <taxon>Hexapoda</taxon>
        <taxon>Insecta</taxon>
        <taxon>Pterygota</taxon>
        <taxon>Neoptera</taxon>
        <taxon>Paraneoptera</taxon>
        <taxon>Hemiptera</taxon>
        <taxon>Auchenorrhyncha</taxon>
        <taxon>Membracoidea</taxon>
        <taxon>Cicadellidae</taxon>
        <taxon>Cicadellinae</taxon>
        <taxon>Cicadellini</taxon>
        <taxon>Graphocephala</taxon>
    </lineage>
</organism>
<feature type="compositionally biased region" description="Polar residues" evidence="1">
    <location>
        <begin position="448"/>
        <end position="463"/>
    </location>
</feature>
<protein>
    <submittedName>
        <fullName evidence="2">Uncharacterized protein</fullName>
    </submittedName>
</protein>
<gene>
    <name evidence="2" type="ORF">g.16630</name>
</gene>
<reference evidence="2" key="1">
    <citation type="submission" date="2015-11" db="EMBL/GenBank/DDBJ databases">
        <title>De novo transcriptome assembly of four potential Pierce s Disease insect vectors from Arizona vineyards.</title>
        <authorList>
            <person name="Tassone E.E."/>
        </authorList>
    </citation>
    <scope>NUCLEOTIDE SEQUENCE</scope>
</reference>
<proteinExistence type="predicted"/>
<feature type="non-terminal residue" evidence="2">
    <location>
        <position position="1663"/>
    </location>
</feature>
<dbReference type="EMBL" id="GEBQ01006553">
    <property type="protein sequence ID" value="JAT33424.1"/>
    <property type="molecule type" value="Transcribed_RNA"/>
</dbReference>
<feature type="region of interest" description="Disordered" evidence="1">
    <location>
        <begin position="1226"/>
        <end position="1275"/>
    </location>
</feature>
<feature type="compositionally biased region" description="Basic and acidic residues" evidence="1">
    <location>
        <begin position="108"/>
        <end position="119"/>
    </location>
</feature>